<feature type="signal peptide" evidence="6">
    <location>
        <begin position="1"/>
        <end position="21"/>
    </location>
</feature>
<keyword evidence="2 6" id="KW-0732">Signal</keyword>
<gene>
    <name evidence="7" type="ORF">P4H66_08785</name>
</gene>
<organism evidence="7 8">
    <name type="scientific">Paenibacillus dokdonensis</name>
    <dbReference type="NCBI Taxonomy" id="2567944"/>
    <lineage>
        <taxon>Bacteria</taxon>
        <taxon>Bacillati</taxon>
        <taxon>Bacillota</taxon>
        <taxon>Bacilli</taxon>
        <taxon>Bacillales</taxon>
        <taxon>Paenibacillaceae</taxon>
        <taxon>Paenibacillus</taxon>
    </lineage>
</organism>
<keyword evidence="8" id="KW-1185">Reference proteome</keyword>
<evidence type="ECO:0000256" key="6">
    <source>
        <dbReference type="SAM" id="SignalP"/>
    </source>
</evidence>
<name>A0ABU6GJM0_9BACL</name>
<sequence>MKKIGWIWICLILCLSACSGAQGNKGETTMNGANDQTVAQDGNTKESVDSKGHVKLVFSTFYLSNHMQTAVKKYEKLHPNIEIELQATPSEGKDLDEVSANIEKFVTSSNTSILAGKGPDLIELDMLPGDKYVSRHLLVNLSDMMEKDSSLQTKDYFTNILDNSKIDGGLYGMPLYFSLAGLIGDEDALGKSGVKIDDSSWTWSDFADIAKQLTQKGKYKNVLISEPNFMLSEMVAENYPQLVTVENGKANFDSARFAGLMQQIKTMFDDGLLYDIVTDGGGRGSEAARNAKAYFNEETISSLRGYLLNNFAEHTKLYAKPHPQDVGAGGYFKNSGMIGINASSPNKKEAWDFIKFLLEDEAQSYTDVYDRSPGFPINRIAYEKQLKQLKDEGTIHEADLPAVKVDNASLDQLDAYITGAVHSTEKPSKIDEIISNESKSFFSGQKSADNVAKQVQNKINLYLNE</sequence>
<dbReference type="Pfam" id="PF01547">
    <property type="entry name" value="SBP_bac_1"/>
    <property type="match status" value="1"/>
</dbReference>
<dbReference type="PANTHER" id="PTHR43649">
    <property type="entry name" value="ARABINOSE-BINDING PROTEIN-RELATED"/>
    <property type="match status" value="1"/>
</dbReference>
<dbReference type="Proteomes" id="UP001344632">
    <property type="component" value="Unassembled WGS sequence"/>
</dbReference>
<evidence type="ECO:0000256" key="5">
    <source>
        <dbReference type="ARBA" id="ARBA00023288"/>
    </source>
</evidence>
<dbReference type="InterPro" id="IPR006059">
    <property type="entry name" value="SBP"/>
</dbReference>
<dbReference type="PANTHER" id="PTHR43649:SF33">
    <property type="entry name" value="POLYGALACTURONAN_RHAMNOGALACTURONAN-BINDING PROTEIN YTCQ"/>
    <property type="match status" value="1"/>
</dbReference>
<keyword evidence="5" id="KW-0449">Lipoprotein</keyword>
<feature type="chain" id="PRO_5045962158" evidence="6">
    <location>
        <begin position="22"/>
        <end position="465"/>
    </location>
</feature>
<reference evidence="7 8" key="1">
    <citation type="submission" date="2023-03" db="EMBL/GenBank/DDBJ databases">
        <title>Bacillus Genome Sequencing.</title>
        <authorList>
            <person name="Dunlap C."/>
        </authorList>
    </citation>
    <scope>NUCLEOTIDE SEQUENCE [LARGE SCALE GENOMIC DNA]</scope>
    <source>
        <strain evidence="7 8">BD-525</strain>
    </source>
</reference>
<dbReference type="EMBL" id="JARLKZ010000005">
    <property type="protein sequence ID" value="MEC0239942.1"/>
    <property type="molecule type" value="Genomic_DNA"/>
</dbReference>
<evidence type="ECO:0000256" key="4">
    <source>
        <dbReference type="ARBA" id="ARBA00023139"/>
    </source>
</evidence>
<dbReference type="SUPFAM" id="SSF53850">
    <property type="entry name" value="Periplasmic binding protein-like II"/>
    <property type="match status" value="1"/>
</dbReference>
<dbReference type="RefSeq" id="WP_326087254.1">
    <property type="nucleotide sequence ID" value="NZ_JARLKZ010000005.1"/>
</dbReference>
<keyword evidence="4" id="KW-0564">Palmitate</keyword>
<keyword evidence="3" id="KW-0472">Membrane</keyword>
<comment type="caution">
    <text evidence="7">The sequence shown here is derived from an EMBL/GenBank/DDBJ whole genome shotgun (WGS) entry which is preliminary data.</text>
</comment>
<dbReference type="Gene3D" id="3.40.190.10">
    <property type="entry name" value="Periplasmic binding protein-like II"/>
    <property type="match status" value="1"/>
</dbReference>
<evidence type="ECO:0000313" key="8">
    <source>
        <dbReference type="Proteomes" id="UP001344632"/>
    </source>
</evidence>
<keyword evidence="1" id="KW-1003">Cell membrane</keyword>
<evidence type="ECO:0000256" key="2">
    <source>
        <dbReference type="ARBA" id="ARBA00022729"/>
    </source>
</evidence>
<evidence type="ECO:0000256" key="1">
    <source>
        <dbReference type="ARBA" id="ARBA00022475"/>
    </source>
</evidence>
<proteinExistence type="predicted"/>
<evidence type="ECO:0000313" key="7">
    <source>
        <dbReference type="EMBL" id="MEC0239942.1"/>
    </source>
</evidence>
<dbReference type="InterPro" id="IPR050490">
    <property type="entry name" value="Bact_solute-bd_prot1"/>
</dbReference>
<evidence type="ECO:0000256" key="3">
    <source>
        <dbReference type="ARBA" id="ARBA00023136"/>
    </source>
</evidence>
<accession>A0ABU6GJM0</accession>
<protein>
    <submittedName>
        <fullName evidence="7">Extracellular solute-binding protein</fullName>
    </submittedName>
</protein>